<feature type="compositionally biased region" description="Low complexity" evidence="1">
    <location>
        <begin position="264"/>
        <end position="276"/>
    </location>
</feature>
<protein>
    <submittedName>
        <fullName evidence="2">Uncharacterized protein</fullName>
    </submittedName>
</protein>
<feature type="region of interest" description="Disordered" evidence="1">
    <location>
        <begin position="143"/>
        <end position="169"/>
    </location>
</feature>
<feature type="compositionally biased region" description="Polar residues" evidence="1">
    <location>
        <begin position="386"/>
        <end position="401"/>
    </location>
</feature>
<proteinExistence type="predicted"/>
<accession>A0A1D3CRS3</accession>
<dbReference type="AlphaFoldDB" id="A0A1D3CRS3"/>
<evidence type="ECO:0000256" key="1">
    <source>
        <dbReference type="SAM" id="MobiDB-lite"/>
    </source>
</evidence>
<feature type="compositionally biased region" description="Low complexity" evidence="1">
    <location>
        <begin position="59"/>
        <end position="75"/>
    </location>
</feature>
<feature type="region of interest" description="Disordered" evidence="1">
    <location>
        <begin position="57"/>
        <end position="94"/>
    </location>
</feature>
<feature type="region of interest" description="Disordered" evidence="1">
    <location>
        <begin position="264"/>
        <end position="299"/>
    </location>
</feature>
<feature type="compositionally biased region" description="Low complexity" evidence="1">
    <location>
        <begin position="143"/>
        <end position="155"/>
    </location>
</feature>
<dbReference type="Proteomes" id="UP000095192">
    <property type="component" value="Unassembled WGS sequence"/>
</dbReference>
<evidence type="ECO:0000313" key="3">
    <source>
        <dbReference type="Proteomes" id="UP000095192"/>
    </source>
</evidence>
<sequence length="460" mass="52277">METQKQQQKTDVEQQTMQEGLFQTQQLQNKLLEHHTQQDAAHEDCLEFYYHPQHLTRLQNEQQQQTQSKAQQAQEEYLKAPQEEQQSQQQQEQPQEILSKLLRTSDLCNEEATQGPGIVGVKLQEKVQTPCCSSIETTEQLRAASKAPAISSSPKFPRRQLPRQPQRPLVQKDICKLRKAPQRRSQNAMQPPQLVLQQHRRVKMLSDQKLRREQKQQGRQWLKQETMQQPEGKDLQLLLSQQQQQQQMAMDLQQEGPCGFNVPVQQQQKPPVQLHPPHAHAGQKHQQQASVQSGYEEGLGGSVSQPVACAASHVTTTRGTLNGCCNHLFLPASDAADLIIATMYPYEAPAAAFAPAAASEVDPRAFYPSPQQMLESNPLALPPPQQEQSLPKQMRTQQQPLYSEKEAQQQVHTQQQPLCSEKEAQQQRMLHPLGGPCRTGGCDAWLCRCSSRRRKFQEHP</sequence>
<reference evidence="2 3" key="1">
    <citation type="journal article" date="2016" name="BMC Genomics">
        <title>Comparative genomics reveals Cyclospora cayetanensis possesses coccidia-like metabolism and invasion components but unique surface antigens.</title>
        <authorList>
            <person name="Liu S."/>
            <person name="Wang L."/>
            <person name="Zheng H."/>
            <person name="Xu Z."/>
            <person name="Roellig D.M."/>
            <person name="Li N."/>
            <person name="Frace M.A."/>
            <person name="Tang K."/>
            <person name="Arrowood M.J."/>
            <person name="Moss D.M."/>
            <person name="Zhang L."/>
            <person name="Feng Y."/>
            <person name="Xiao L."/>
        </authorList>
    </citation>
    <scope>NUCLEOTIDE SEQUENCE [LARGE SCALE GENOMIC DNA]</scope>
    <source>
        <strain evidence="2 3">CHN_HEN01</strain>
    </source>
</reference>
<gene>
    <name evidence="2" type="ORF">cyc_03505</name>
</gene>
<keyword evidence="3" id="KW-1185">Reference proteome</keyword>
<feature type="region of interest" description="Disordered" evidence="1">
    <location>
        <begin position="368"/>
        <end position="420"/>
    </location>
</feature>
<name>A0A1D3CRS3_9EIME</name>
<dbReference type="EMBL" id="JROU02002205">
    <property type="protein sequence ID" value="OEH73907.1"/>
    <property type="molecule type" value="Genomic_DNA"/>
</dbReference>
<feature type="compositionally biased region" description="Low complexity" evidence="1">
    <location>
        <begin position="1"/>
        <end position="18"/>
    </location>
</feature>
<dbReference type="InParanoid" id="A0A1D3CRS3"/>
<feature type="compositionally biased region" description="Low complexity" evidence="1">
    <location>
        <begin position="83"/>
        <end position="94"/>
    </location>
</feature>
<evidence type="ECO:0000313" key="2">
    <source>
        <dbReference type="EMBL" id="OEH73907.1"/>
    </source>
</evidence>
<dbReference type="VEuPathDB" id="ToxoDB:cyc_03505"/>
<feature type="region of interest" description="Disordered" evidence="1">
    <location>
        <begin position="1"/>
        <end position="21"/>
    </location>
</feature>
<comment type="caution">
    <text evidence="2">The sequence shown here is derived from an EMBL/GenBank/DDBJ whole genome shotgun (WGS) entry which is preliminary data.</text>
</comment>
<organism evidence="2 3">
    <name type="scientific">Cyclospora cayetanensis</name>
    <dbReference type="NCBI Taxonomy" id="88456"/>
    <lineage>
        <taxon>Eukaryota</taxon>
        <taxon>Sar</taxon>
        <taxon>Alveolata</taxon>
        <taxon>Apicomplexa</taxon>
        <taxon>Conoidasida</taxon>
        <taxon>Coccidia</taxon>
        <taxon>Eucoccidiorida</taxon>
        <taxon>Eimeriorina</taxon>
        <taxon>Eimeriidae</taxon>
        <taxon>Cyclospora</taxon>
    </lineage>
</organism>
<feature type="compositionally biased region" description="Polar residues" evidence="1">
    <location>
        <begin position="408"/>
        <end position="418"/>
    </location>
</feature>